<organism evidence="2 3">
    <name type="scientific">Colletotrichum navitas</name>
    <dbReference type="NCBI Taxonomy" id="681940"/>
    <lineage>
        <taxon>Eukaryota</taxon>
        <taxon>Fungi</taxon>
        <taxon>Dikarya</taxon>
        <taxon>Ascomycota</taxon>
        <taxon>Pezizomycotina</taxon>
        <taxon>Sordariomycetes</taxon>
        <taxon>Hypocreomycetidae</taxon>
        <taxon>Glomerellales</taxon>
        <taxon>Glomerellaceae</taxon>
        <taxon>Colletotrichum</taxon>
        <taxon>Colletotrichum graminicola species complex</taxon>
    </lineage>
</organism>
<evidence type="ECO:0000313" key="3">
    <source>
        <dbReference type="Proteomes" id="UP001230504"/>
    </source>
</evidence>
<dbReference type="SUPFAM" id="SSF82199">
    <property type="entry name" value="SET domain"/>
    <property type="match status" value="1"/>
</dbReference>
<dbReference type="Gene3D" id="2.170.270.10">
    <property type="entry name" value="SET domain"/>
    <property type="match status" value="1"/>
</dbReference>
<reference evidence="2" key="1">
    <citation type="submission" date="2021-06" db="EMBL/GenBank/DDBJ databases">
        <title>Comparative genomics, transcriptomics and evolutionary studies reveal genomic signatures of adaptation to plant cell wall in hemibiotrophic fungi.</title>
        <authorList>
            <consortium name="DOE Joint Genome Institute"/>
            <person name="Baroncelli R."/>
            <person name="Diaz J.F."/>
            <person name="Benocci T."/>
            <person name="Peng M."/>
            <person name="Battaglia E."/>
            <person name="Haridas S."/>
            <person name="Andreopoulos W."/>
            <person name="Labutti K."/>
            <person name="Pangilinan J."/>
            <person name="Floch G.L."/>
            <person name="Makela M.R."/>
            <person name="Henrissat B."/>
            <person name="Grigoriev I.V."/>
            <person name="Crouch J.A."/>
            <person name="De Vries R.P."/>
            <person name="Sukno S.A."/>
            <person name="Thon M.R."/>
        </authorList>
    </citation>
    <scope>NUCLEOTIDE SEQUENCE</scope>
    <source>
        <strain evidence="2">CBS 125086</strain>
    </source>
</reference>
<dbReference type="InterPro" id="IPR001214">
    <property type="entry name" value="SET_dom"/>
</dbReference>
<dbReference type="InterPro" id="IPR053185">
    <property type="entry name" value="SET_domain_protein"/>
</dbReference>
<dbReference type="PANTHER" id="PTHR47332">
    <property type="entry name" value="SET DOMAIN-CONTAINING PROTEIN 5"/>
    <property type="match status" value="1"/>
</dbReference>
<dbReference type="SMART" id="SM00317">
    <property type="entry name" value="SET"/>
    <property type="match status" value="1"/>
</dbReference>
<comment type="caution">
    <text evidence="2">The sequence shown here is derived from an EMBL/GenBank/DDBJ whole genome shotgun (WGS) entry which is preliminary data.</text>
</comment>
<keyword evidence="3" id="KW-1185">Reference proteome</keyword>
<feature type="domain" description="SET" evidence="1">
    <location>
        <begin position="28"/>
        <end position="195"/>
    </location>
</feature>
<gene>
    <name evidence="2" type="ORF">LY79DRAFT_532896</name>
</gene>
<accession>A0AAD8QCP9</accession>
<name>A0AAD8QCP9_9PEZI</name>
<sequence>MPPCPFGPYRRAANKIFSPVRGNRPLPPKVLIDREQFPIMFAIRQATGKGLGVFASKSIPRGQRILTDQALLTISSSDSGSILQQAHLLSTAGQKSLLSLSINPSKSSVFSWLESIWRSKSALRRTVSNHTILNIFRNNNFNIGNQIQALFPQVARLNHSCVPNSQGNFNQALNAFTIHATRDIGKDEEITISYLDEHLGLRDSRQSALQHGYGFVCDCSACNPASFKAGEARRTEIKGQLERFAEAASEDPNDEFEMMLGLLDAYEAEAIRGREVSTMYIAAARKAFGLEKPEKGRELALTGLRLEEEAVGKDSPFYVATRSEVLALGVEA</sequence>
<dbReference type="InterPro" id="IPR046341">
    <property type="entry name" value="SET_dom_sf"/>
</dbReference>
<evidence type="ECO:0000313" key="2">
    <source>
        <dbReference type="EMBL" id="KAK1600217.1"/>
    </source>
</evidence>
<dbReference type="PANTHER" id="PTHR47332:SF4">
    <property type="entry name" value="SET DOMAIN-CONTAINING PROTEIN 5"/>
    <property type="match status" value="1"/>
</dbReference>
<dbReference type="EMBL" id="JAHLJV010000001">
    <property type="protein sequence ID" value="KAK1600217.1"/>
    <property type="molecule type" value="Genomic_DNA"/>
</dbReference>
<protein>
    <submittedName>
        <fullName evidence="2">TPR domain-containing protein</fullName>
    </submittedName>
</protein>
<dbReference type="Pfam" id="PF00856">
    <property type="entry name" value="SET"/>
    <property type="match status" value="1"/>
</dbReference>
<dbReference type="Proteomes" id="UP001230504">
    <property type="component" value="Unassembled WGS sequence"/>
</dbReference>
<dbReference type="RefSeq" id="XP_060420713.1">
    <property type="nucleotide sequence ID" value="XM_060556327.1"/>
</dbReference>
<dbReference type="CDD" id="cd20071">
    <property type="entry name" value="SET_SMYD"/>
    <property type="match status" value="1"/>
</dbReference>
<evidence type="ECO:0000259" key="1">
    <source>
        <dbReference type="PROSITE" id="PS50280"/>
    </source>
</evidence>
<dbReference type="AlphaFoldDB" id="A0AAD8QCP9"/>
<dbReference type="GeneID" id="85440567"/>
<proteinExistence type="predicted"/>
<dbReference type="PROSITE" id="PS50280">
    <property type="entry name" value="SET"/>
    <property type="match status" value="1"/>
</dbReference>